<organism evidence="2 3">
    <name type="scientific">Leptospira hartskeerlii</name>
    <dbReference type="NCBI Taxonomy" id="2023177"/>
    <lineage>
        <taxon>Bacteria</taxon>
        <taxon>Pseudomonadati</taxon>
        <taxon>Spirochaetota</taxon>
        <taxon>Spirochaetia</taxon>
        <taxon>Leptospirales</taxon>
        <taxon>Leptospiraceae</taxon>
        <taxon>Leptospira</taxon>
    </lineage>
</organism>
<dbReference type="OrthoDB" id="9898245at2"/>
<feature type="transmembrane region" description="Helical" evidence="1">
    <location>
        <begin position="12"/>
        <end position="30"/>
    </location>
</feature>
<reference evidence="2 3" key="1">
    <citation type="submission" date="2017-07" db="EMBL/GenBank/DDBJ databases">
        <title>Leptospira spp. isolated from tropical soils.</title>
        <authorList>
            <person name="Thibeaux R."/>
            <person name="Iraola G."/>
            <person name="Ferres I."/>
            <person name="Bierque E."/>
            <person name="Girault D."/>
            <person name="Soupe-Gilbert M.-E."/>
            <person name="Picardeau M."/>
            <person name="Goarant C."/>
        </authorList>
    </citation>
    <scope>NUCLEOTIDE SEQUENCE [LARGE SCALE GENOMIC DNA]</scope>
    <source>
        <strain evidence="2 3">MCA1-C-A1</strain>
    </source>
</reference>
<evidence type="ECO:0000313" key="2">
    <source>
        <dbReference type="EMBL" id="PJZ23959.1"/>
    </source>
</evidence>
<comment type="caution">
    <text evidence="2">The sequence shown here is derived from an EMBL/GenBank/DDBJ whole genome shotgun (WGS) entry which is preliminary data.</text>
</comment>
<dbReference type="AlphaFoldDB" id="A0A2M9X8N0"/>
<proteinExistence type="predicted"/>
<protein>
    <recommendedName>
        <fullName evidence="4">DUF4760 domain-containing protein</fullName>
    </recommendedName>
</protein>
<keyword evidence="1" id="KW-1133">Transmembrane helix</keyword>
<sequence>MFELNNVIDGVTAIATCIGVGIAGIGLKTWKQQILGNKKYEVSIETLIKLKIFINTVGRFRAPFIPVSEAIDSYKTKKGESLDLMDNKELKLANNYAMESRWLKVIGAYADFESSFIKLEVIFNEERFKESIGLEKITNILYRLTDAWRQHDYYQTELDRTTSPDKRNELDQKIEKVEGILYSHIGTEIGEELETYYSNVAREFKDHIK</sequence>
<keyword evidence="3" id="KW-1185">Reference proteome</keyword>
<gene>
    <name evidence="2" type="ORF">CH357_18465</name>
</gene>
<accession>A0A2M9X8N0</accession>
<evidence type="ECO:0000313" key="3">
    <source>
        <dbReference type="Proteomes" id="UP000232196"/>
    </source>
</evidence>
<name>A0A2M9X8N0_9LEPT</name>
<dbReference type="EMBL" id="NPDN01000013">
    <property type="protein sequence ID" value="PJZ23959.1"/>
    <property type="molecule type" value="Genomic_DNA"/>
</dbReference>
<evidence type="ECO:0008006" key="4">
    <source>
        <dbReference type="Google" id="ProtNLM"/>
    </source>
</evidence>
<dbReference type="RefSeq" id="WP_100708244.1">
    <property type="nucleotide sequence ID" value="NZ_NPDL01000001.1"/>
</dbReference>
<evidence type="ECO:0000256" key="1">
    <source>
        <dbReference type="SAM" id="Phobius"/>
    </source>
</evidence>
<keyword evidence="1" id="KW-0812">Transmembrane</keyword>
<keyword evidence="1" id="KW-0472">Membrane</keyword>
<dbReference type="Proteomes" id="UP000232196">
    <property type="component" value="Unassembled WGS sequence"/>
</dbReference>